<name>A0A285PJP6_9HYPH</name>
<evidence type="ECO:0000313" key="2">
    <source>
        <dbReference type="EMBL" id="SNZ21487.1"/>
    </source>
</evidence>
<dbReference type="GO" id="GO:0016226">
    <property type="term" value="P:iron-sulfur cluster assembly"/>
    <property type="evidence" value="ECO:0007669"/>
    <property type="project" value="TreeGrafter"/>
</dbReference>
<organism evidence="2 3">
    <name type="scientific">Cohaesibacter gelatinilyticus</name>
    <dbReference type="NCBI Taxonomy" id="372072"/>
    <lineage>
        <taxon>Bacteria</taxon>
        <taxon>Pseudomonadati</taxon>
        <taxon>Pseudomonadota</taxon>
        <taxon>Alphaproteobacteria</taxon>
        <taxon>Hyphomicrobiales</taxon>
        <taxon>Cohaesibacteraceae</taxon>
    </lineage>
</organism>
<keyword evidence="3" id="KW-1185">Reference proteome</keyword>
<evidence type="ECO:0000313" key="3">
    <source>
        <dbReference type="Proteomes" id="UP000219439"/>
    </source>
</evidence>
<dbReference type="Gene3D" id="3.30.300.90">
    <property type="entry name" value="BolA-like"/>
    <property type="match status" value="1"/>
</dbReference>
<dbReference type="PANTHER" id="PTHR46230">
    <property type="match status" value="1"/>
</dbReference>
<dbReference type="EMBL" id="OBEL01000009">
    <property type="protein sequence ID" value="SNZ21487.1"/>
    <property type="molecule type" value="Genomic_DNA"/>
</dbReference>
<sequence length="86" mass="9797">MTVKHTIEKKLNHQLQPDFLEVIDESEKHHGHGGWREGGQTHFAVKIQAKAFTDLSRVQAHRLVHEIIAEELAGPVHALRLEIIKP</sequence>
<dbReference type="Proteomes" id="UP000219439">
    <property type="component" value="Unassembled WGS sequence"/>
</dbReference>
<dbReference type="PANTHER" id="PTHR46230:SF7">
    <property type="entry name" value="BOLA-LIKE PROTEIN 1"/>
    <property type="match status" value="1"/>
</dbReference>
<protein>
    <submittedName>
        <fullName evidence="2">Transcriptional regulator, BolA protein family</fullName>
    </submittedName>
</protein>
<dbReference type="PIRSF" id="PIRSF003113">
    <property type="entry name" value="BolA"/>
    <property type="match status" value="1"/>
</dbReference>
<evidence type="ECO:0000256" key="1">
    <source>
        <dbReference type="RuleBase" id="RU003860"/>
    </source>
</evidence>
<dbReference type="InterPro" id="IPR002634">
    <property type="entry name" value="BolA"/>
</dbReference>
<dbReference type="Pfam" id="PF01722">
    <property type="entry name" value="BolA"/>
    <property type="match status" value="1"/>
</dbReference>
<gene>
    <name evidence="2" type="ORF">SAMN06265368_4609</name>
</gene>
<accession>A0A285PJP6</accession>
<dbReference type="SUPFAM" id="SSF82657">
    <property type="entry name" value="BolA-like"/>
    <property type="match status" value="1"/>
</dbReference>
<comment type="similarity">
    <text evidence="1">Belongs to the BolA/IbaG family.</text>
</comment>
<reference evidence="2 3" key="1">
    <citation type="submission" date="2017-09" db="EMBL/GenBank/DDBJ databases">
        <authorList>
            <person name="Ehlers B."/>
            <person name="Leendertz F.H."/>
        </authorList>
    </citation>
    <scope>NUCLEOTIDE SEQUENCE [LARGE SCALE GENOMIC DNA]</scope>
    <source>
        <strain evidence="2 3">DSM 18289</strain>
    </source>
</reference>
<proteinExistence type="inferred from homology"/>
<dbReference type="InterPro" id="IPR036065">
    <property type="entry name" value="BolA-like_sf"/>
</dbReference>
<dbReference type="AlphaFoldDB" id="A0A285PJP6"/>
<dbReference type="OrthoDB" id="9811118at2"/>